<evidence type="ECO:0000313" key="1">
    <source>
        <dbReference type="EMBL" id="KAK0439266.1"/>
    </source>
</evidence>
<evidence type="ECO:0000313" key="2">
    <source>
        <dbReference type="Proteomes" id="UP001175211"/>
    </source>
</evidence>
<reference evidence="1" key="1">
    <citation type="submission" date="2023-06" db="EMBL/GenBank/DDBJ databases">
        <authorList>
            <consortium name="Lawrence Berkeley National Laboratory"/>
            <person name="Ahrendt S."/>
            <person name="Sahu N."/>
            <person name="Indic B."/>
            <person name="Wong-Bajracharya J."/>
            <person name="Merenyi Z."/>
            <person name="Ke H.-M."/>
            <person name="Monk M."/>
            <person name="Kocsube S."/>
            <person name="Drula E."/>
            <person name="Lipzen A."/>
            <person name="Balint B."/>
            <person name="Henrissat B."/>
            <person name="Andreopoulos B."/>
            <person name="Martin F.M."/>
            <person name="Harder C.B."/>
            <person name="Rigling D."/>
            <person name="Ford K.L."/>
            <person name="Foster G.D."/>
            <person name="Pangilinan J."/>
            <person name="Papanicolaou A."/>
            <person name="Barry K."/>
            <person name="LaButti K."/>
            <person name="Viragh M."/>
            <person name="Koriabine M."/>
            <person name="Yan M."/>
            <person name="Riley R."/>
            <person name="Champramary S."/>
            <person name="Plett K.L."/>
            <person name="Tsai I.J."/>
            <person name="Slot J."/>
            <person name="Sipos G."/>
            <person name="Plett J."/>
            <person name="Nagy L.G."/>
            <person name="Grigoriev I.V."/>
        </authorList>
    </citation>
    <scope>NUCLEOTIDE SEQUENCE</scope>
    <source>
        <strain evidence="1">CCBAS 213</strain>
    </source>
</reference>
<name>A0AA39JAM6_ARMTA</name>
<protein>
    <submittedName>
        <fullName evidence="1">Uncharacterized protein</fullName>
    </submittedName>
</protein>
<dbReference type="AlphaFoldDB" id="A0AA39JAM6"/>
<proteinExistence type="predicted"/>
<dbReference type="GeneID" id="85353928"/>
<dbReference type="EMBL" id="JAUEPS010000088">
    <property type="protein sequence ID" value="KAK0439266.1"/>
    <property type="molecule type" value="Genomic_DNA"/>
</dbReference>
<comment type="caution">
    <text evidence="1">The sequence shown here is derived from an EMBL/GenBank/DDBJ whole genome shotgun (WGS) entry which is preliminary data.</text>
</comment>
<organism evidence="1 2">
    <name type="scientific">Armillaria tabescens</name>
    <name type="common">Ringless honey mushroom</name>
    <name type="synonym">Agaricus tabescens</name>
    <dbReference type="NCBI Taxonomy" id="1929756"/>
    <lineage>
        <taxon>Eukaryota</taxon>
        <taxon>Fungi</taxon>
        <taxon>Dikarya</taxon>
        <taxon>Basidiomycota</taxon>
        <taxon>Agaricomycotina</taxon>
        <taxon>Agaricomycetes</taxon>
        <taxon>Agaricomycetidae</taxon>
        <taxon>Agaricales</taxon>
        <taxon>Marasmiineae</taxon>
        <taxon>Physalacriaceae</taxon>
        <taxon>Desarmillaria</taxon>
    </lineage>
</organism>
<sequence>MQQSEMTDQPDRVVALQKRKTIHRKMMKVDENFPWAAQGESDGKRHVGQSKKLFQDSESEPQLAVFTATALSSLFWRRSLSCLSGGFINVLFGGMAEHIAFATLWTVLRVNHSGCLILGVELTPIPVLGSTAGMRAEASGERRDWTMCNAIASWHLQVLIGRVTEMGLYATSTHQGYDALVPNPPCSSPSKKGWLLLCETGAGAEANHWAEEPSWSSRQRQTYWGAEELNLGSASVHYLECLDTGYESSVAEMEDVEVWSGEMEYSQKHKLERRTWRKKNWIYVSKNAERGGKTGLWEECV</sequence>
<keyword evidence="2" id="KW-1185">Reference proteome</keyword>
<dbReference type="Proteomes" id="UP001175211">
    <property type="component" value="Unassembled WGS sequence"/>
</dbReference>
<dbReference type="RefSeq" id="XP_060323197.1">
    <property type="nucleotide sequence ID" value="XM_060470380.1"/>
</dbReference>
<accession>A0AA39JAM6</accession>
<gene>
    <name evidence="1" type="ORF">EV420DRAFT_1486405</name>
</gene>